<dbReference type="STRING" id="637679.GCA_001550055_03694"/>
<evidence type="ECO:0000256" key="1">
    <source>
        <dbReference type="ARBA" id="ARBA00009820"/>
    </source>
</evidence>
<dbReference type="Pfam" id="PF01979">
    <property type="entry name" value="Amidohydro_1"/>
    <property type="match status" value="1"/>
</dbReference>
<dbReference type="Gene3D" id="2.120.10.30">
    <property type="entry name" value="TolB, C-terminal domain"/>
    <property type="match status" value="3"/>
</dbReference>
<dbReference type="GO" id="GO:0016810">
    <property type="term" value="F:hydrolase activity, acting on carbon-nitrogen (but not peptide) bonds"/>
    <property type="evidence" value="ECO:0007669"/>
    <property type="project" value="InterPro"/>
</dbReference>
<reference evidence="4 5" key="1">
    <citation type="submission" date="2016-10" db="EMBL/GenBank/DDBJ databases">
        <authorList>
            <person name="de Groot N.N."/>
        </authorList>
    </citation>
    <scope>NUCLEOTIDE SEQUENCE [LARGE SCALE GENOMIC DNA]</scope>
    <source>
        <strain evidence="4 5">CGMCC 1.9109</strain>
    </source>
</reference>
<sequence length="1061" mass="115288">MQFRDMGKAAAVGAVLAFSASATASETPEKWDVNNPPVTGAAKEVMVDTVEGTWMSLDVSPDGKMIAFDLLGDIYVMPASGGKAKVIASGVAWDMQPRFSPDGQEIAFTSDRAGGDNIWVMKADGSEPRQITKESFRLMNNPTWSPDGSYIAARKHFTTRRSLGTGEIWLYHASGKASGGLQVVKRPNEAFQKELGEPMFSPDGESLYYTMNVTPGNTFLYAQDSNTEVFQIKKISLEDGTVETAVGGPGGAVRPAPSPDGSKLAFVKRVRAKSRLFVKDLGTGELTMLDDDLDHDMQEGWAVHGLYPNMDWTPDSREIVYWSRGKIWRMDVASGEKAEIPFHVQDTRTVYAPPRFKVDVAPDVFRTRMVRFATPSPDGKSVVFESLGSLYVKSGEGEPRKLTRGGDYGFELSPIWSPDGKTIYFITWDDEKLGSIQRVSARGGKPKAVLSEPGHYADLAINDAGDTLLYRKRGGGYLLDDTHDEGQGVYHMATKGGMPTLVTKEGDAPAFGPDGRILVQRGTALVSLTADGYDARTIASAKYASDLKLNKSGSHIIWRENYHVYMAPVPATGQEISLTPSGGSVPVAKLTRDGGTYIGWADDDTAYWSIGPVMKRVDVADAFGADFKAPEGGLDLSQEVTAAKPEGLTAIVGARIVTMEGDEVVEGGTILIEGNRIQALGADVAVPEGATVIDASGKTILPGFIDIHAHGPYGSGEIVPQQNWSQMGHLAFGVTTTHDPSSRATLVFAASEYQQAGKIVAPRTFSTAEIVYGAKSSYWAPVDEINDALAHARRLKAQGAISIKNYNQPRRDQRQQVVEAGRQLGLNVVAEGGSLYHQDMNLIVDGNTGVEHTLPNQHIYGDVLQFWPQTEVGFTPTLVVAFGGIGGENYWYKHLDVWKHPRLSHFVPPTVLQPRSVRREVAPEEDYGDGLNAAFAKQLMERGVSVHTGAHGQREGFGTHWELWSFVRGGMTPMQALKTATINPARYMGMDADIGSLKAGKLADLLIIDGDPLTDIKDSDKLTHVMLNGRLYRADTLAEEATGDFAPKPFYWADRPESDIR</sequence>
<dbReference type="InterPro" id="IPR011042">
    <property type="entry name" value="6-blade_b-propeller_TolB-like"/>
</dbReference>
<dbReference type="InterPro" id="IPR011059">
    <property type="entry name" value="Metal-dep_hydrolase_composite"/>
</dbReference>
<keyword evidence="2" id="KW-0732">Signal</keyword>
<gene>
    <name evidence="4" type="ORF">SAMN04488071_2529</name>
</gene>
<name>A0A1G7BI09_9PROT</name>
<dbReference type="OrthoDB" id="9758793at2"/>
<dbReference type="InterPro" id="IPR006680">
    <property type="entry name" value="Amidohydro-rel"/>
</dbReference>
<dbReference type="Gene3D" id="3.20.20.140">
    <property type="entry name" value="Metal-dependent hydrolases"/>
    <property type="match status" value="2"/>
</dbReference>
<dbReference type="InterPro" id="IPR032466">
    <property type="entry name" value="Metal_Hydrolase"/>
</dbReference>
<dbReference type="Pfam" id="PF07676">
    <property type="entry name" value="PD40"/>
    <property type="match status" value="3"/>
</dbReference>
<evidence type="ECO:0000256" key="2">
    <source>
        <dbReference type="SAM" id="SignalP"/>
    </source>
</evidence>
<proteinExistence type="inferred from homology"/>
<evidence type="ECO:0000313" key="5">
    <source>
        <dbReference type="Proteomes" id="UP000183685"/>
    </source>
</evidence>
<keyword evidence="5" id="KW-1185">Reference proteome</keyword>
<accession>A0A1G7BI09</accession>
<organism evidence="4 5">
    <name type="scientific">Kordiimonas lacus</name>
    <dbReference type="NCBI Taxonomy" id="637679"/>
    <lineage>
        <taxon>Bacteria</taxon>
        <taxon>Pseudomonadati</taxon>
        <taxon>Pseudomonadota</taxon>
        <taxon>Alphaproteobacteria</taxon>
        <taxon>Kordiimonadales</taxon>
        <taxon>Kordiimonadaceae</taxon>
        <taxon>Kordiimonas</taxon>
    </lineage>
</organism>
<dbReference type="RefSeq" id="WP_068307730.1">
    <property type="nucleotide sequence ID" value="NZ_FNAK01000005.1"/>
</dbReference>
<dbReference type="Proteomes" id="UP000183685">
    <property type="component" value="Unassembled WGS sequence"/>
</dbReference>
<feature type="domain" description="Amidohydrolase-related" evidence="3">
    <location>
        <begin position="967"/>
        <end position="1031"/>
    </location>
</feature>
<feature type="chain" id="PRO_5010363797" evidence="2">
    <location>
        <begin position="25"/>
        <end position="1061"/>
    </location>
</feature>
<dbReference type="PANTHER" id="PTHR36842:SF1">
    <property type="entry name" value="PROTEIN TOLB"/>
    <property type="match status" value="1"/>
</dbReference>
<dbReference type="Pfam" id="PF26549">
    <property type="entry name" value="Tricorn_N"/>
    <property type="match status" value="1"/>
</dbReference>
<dbReference type="SUPFAM" id="SSF51338">
    <property type="entry name" value="Composite domain of metallo-dependent hydrolases"/>
    <property type="match status" value="1"/>
</dbReference>
<dbReference type="InterPro" id="IPR011659">
    <property type="entry name" value="WD40"/>
</dbReference>
<dbReference type="EMBL" id="FNAK01000005">
    <property type="protein sequence ID" value="SDE26748.1"/>
    <property type="molecule type" value="Genomic_DNA"/>
</dbReference>
<dbReference type="Gene3D" id="2.30.40.10">
    <property type="entry name" value="Urease, subunit C, domain 1"/>
    <property type="match status" value="2"/>
</dbReference>
<evidence type="ECO:0000259" key="3">
    <source>
        <dbReference type="Pfam" id="PF01979"/>
    </source>
</evidence>
<dbReference type="SUPFAM" id="SSF51556">
    <property type="entry name" value="Metallo-dependent hydrolases"/>
    <property type="match status" value="1"/>
</dbReference>
<dbReference type="PANTHER" id="PTHR36842">
    <property type="entry name" value="PROTEIN TOLB HOMOLOG"/>
    <property type="match status" value="1"/>
</dbReference>
<comment type="similarity">
    <text evidence="1">Belongs to the TolB family.</text>
</comment>
<evidence type="ECO:0000313" key="4">
    <source>
        <dbReference type="EMBL" id="SDE26748.1"/>
    </source>
</evidence>
<dbReference type="SUPFAM" id="SSF69304">
    <property type="entry name" value="Tricorn protease N-terminal domain"/>
    <property type="match status" value="2"/>
</dbReference>
<protein>
    <submittedName>
        <fullName evidence="4">Imidazolonepropionase</fullName>
    </submittedName>
</protein>
<feature type="signal peptide" evidence="2">
    <location>
        <begin position="1"/>
        <end position="24"/>
    </location>
</feature>
<dbReference type="AlphaFoldDB" id="A0A1G7BI09"/>